<evidence type="ECO:0000313" key="96">
    <source>
        <dbReference type="Proteomes" id="UP000489121"/>
    </source>
</evidence>
<gene>
    <name evidence="18" type="ORF">A3R20_03410</name>
    <name evidence="17" type="ORF">A8L61_11315</name>
    <name evidence="27" type="ORF">AB917_11595</name>
    <name evidence="2" type="ORF">ABZ57_12970</name>
    <name evidence="60" type="ORF">AE233_01599</name>
    <name evidence="58" type="ORF">AJL21_12805</name>
    <name evidence="11" type="ORF">APD94_03225</name>
    <name evidence="13" type="ORF">ARR48_03220</name>
    <name evidence="12" type="ORF">ART25_02490</name>
    <name evidence="3" type="ORF">ARY78_00545</name>
    <name evidence="22" type="ORF">B1N52_00765</name>
    <name evidence="21" type="ORF">B1S26_00830</name>
    <name evidence="23" type="ORF">B5K54_04230</name>
    <name evidence="19" type="ORF">BB997_03320</name>
    <name evidence="40" type="ORF">BCZ19_00770</name>
    <name evidence="20" type="ORF">BCZ21_13085</name>
    <name evidence="25" type="ORF">CA369_12370</name>
    <name evidence="24" type="ORF">CAV64_02115</name>
    <name evidence="28" type="ORF">CW845_11955</name>
    <name evidence="30" type="ORF">D4920_14650</name>
    <name evidence="29" type="ORF">D4B11_12110</name>
    <name evidence="31" type="ORF">D5N24_14010</name>
    <name evidence="33" type="ORF">D7104_13915</name>
    <name evidence="56" type="ORF">DCK61_04540</name>
    <name evidence="26" type="ORF">DCT16_03320</name>
    <name evidence="5" type="ORF">DQ70_09495</name>
    <name evidence="4" type="ORF">DU018_06470</name>
    <name evidence="59" type="ORF">DYZ80_00112</name>
    <name evidence="15" type="ORF">E1W43_13250</name>
    <name evidence="16" type="ORF">E1W56_13045</name>
    <name evidence="32" type="ORF">E5F58_00815</name>
    <name evidence="10" type="ORF">EX365_00575</name>
    <name evidence="9" type="ORF">EXZ73_07870</name>
    <name evidence="39" type="ORF">F1788_02870</name>
    <name evidence="41" type="ORF">F6436_11180</name>
    <name evidence="42" type="ORF">F6515_05120</name>
    <name evidence="34" type="ORF">FA835_02780</name>
    <name evidence="35" type="ORF">FC284_09425</name>
    <name evidence="37" type="ORF">FLQ97_08460</name>
    <name evidence="36" type="ORF">FLR03_12155</name>
    <name evidence="38" type="ORF">FNX40_13440</name>
    <name evidence="46" type="ORF">FV747_12040</name>
    <name evidence="47" type="ORF">G3O21_002746</name>
    <name evidence="43" type="ORF">GCV64_02930</name>
    <name evidence="48" type="ORF">GHH22_12495</name>
    <name evidence="49" type="ORF">GHO09_08585</name>
    <name evidence="54" type="ORF">GI949_05225</name>
    <name evidence="45" type="ORF">GJW51_00375</name>
    <name evidence="44" type="ORF">GQG13_03485</name>
    <name evidence="50" type="ORF">GYR60_12420</name>
    <name evidence="51" type="ORF">GYS09_12840</name>
    <name evidence="52" type="ORF">GYX23_08195</name>
    <name evidence="53" type="ORF">GYY14_13090</name>
    <name evidence="55" type="ORF">HQN34_000794</name>
    <name evidence="57" type="ORF">HZJ64_14145</name>
    <name evidence="6" type="ORF">KV70_12300</name>
    <name evidence="7" type="ORF">QD52_00570</name>
    <name evidence="8" type="ORF">UI29_00595</name>
    <name evidence="14" type="ORF">Y261_00540</name>
</gene>
<evidence type="ECO:0000313" key="35">
    <source>
        <dbReference type="EMBL" id="EAK9428561.1"/>
    </source>
</evidence>
<evidence type="ECO:0000313" key="95">
    <source>
        <dbReference type="Proteomes" id="UP000484022"/>
    </source>
</evidence>
<evidence type="ECO:0000313" key="26">
    <source>
        <dbReference type="EMBL" id="EAG6168415.1"/>
    </source>
</evidence>
<evidence type="ECO:0000313" key="36">
    <source>
        <dbReference type="EMBL" id="ECB9474430.1"/>
    </source>
</evidence>
<dbReference type="Proteomes" id="UP000546397">
    <property type="component" value="Unassembled WGS sequence"/>
</dbReference>
<evidence type="ECO:0000313" key="14">
    <source>
        <dbReference type="EMBL" id="EAE2352833.1"/>
    </source>
</evidence>
<dbReference type="EMBL" id="AAAIXK010000001">
    <property type="protein sequence ID" value="EAC5548916.1"/>
    <property type="molecule type" value="Genomic_DNA"/>
</dbReference>
<dbReference type="PANTHER" id="PTHR33990">
    <property type="entry name" value="PROTEIN YJDN-RELATED"/>
    <property type="match status" value="1"/>
</dbReference>
<evidence type="ECO:0000313" key="7">
    <source>
        <dbReference type="EMBL" id="EAD1183571.1"/>
    </source>
</evidence>
<dbReference type="Proteomes" id="UP000398321">
    <property type="component" value="Unassembled WGS sequence"/>
</dbReference>
<reference evidence="109 110" key="3">
    <citation type="journal article" date="2018" name="Genome Biol.">
        <title>SKESA: strategic k-mer extension for scrupulous assemblies.</title>
        <authorList>
            <person name="Souvorov A."/>
            <person name="Agarwala R."/>
            <person name="Lipman D.J."/>
        </authorList>
    </citation>
    <scope>NUCLEOTIDE SEQUENCE [LARGE SCALE GENOMIC DNA]</scope>
    <source>
        <strain evidence="48">09CEB371LM</strain>
        <strain evidence="55">2017-325981-023-01</strain>
        <strain evidence="51 113">CFIAFB20100120</strain>
        <strain evidence="50 109">CFIAFB20130012</strain>
        <strain evidence="53">CFIAFB20170037</strain>
        <strain evidence="52 111">CFIAFB20170045</strain>
        <strain evidence="54 112">DMG1500109</strain>
        <strain evidence="49">Sam_F526FDD3-C0F7-43DB-B204-E231FEF9C926</strain>
    </source>
</reference>
<dbReference type="Proteomes" id="UP000484022">
    <property type="component" value="Unassembled WGS sequence"/>
</dbReference>
<dbReference type="EMBL" id="AABAWE010000007">
    <property type="protein sequence ID" value="EAG2088199.1"/>
    <property type="molecule type" value="Genomic_DNA"/>
</dbReference>
<evidence type="ECO:0000313" key="19">
    <source>
        <dbReference type="EMBL" id="EAG1892633.1"/>
    </source>
</evidence>
<evidence type="ECO:0000313" key="113">
    <source>
        <dbReference type="Proteomes" id="UP000844415"/>
    </source>
</evidence>
<evidence type="ECO:0000313" key="25">
    <source>
        <dbReference type="EMBL" id="EAG4463087.1"/>
    </source>
</evidence>
<evidence type="ECO:0000313" key="28">
    <source>
        <dbReference type="EMBL" id="EAG9388200.1"/>
    </source>
</evidence>
<evidence type="ECO:0000313" key="18">
    <source>
        <dbReference type="EMBL" id="EAG0993658.1"/>
    </source>
</evidence>
<evidence type="ECO:0000313" key="70">
    <source>
        <dbReference type="Proteomes" id="UP000350032"/>
    </source>
</evidence>
<dbReference type="EMBL" id="AABAYG010000001">
    <property type="protein sequence ID" value="EAG2243940.1"/>
    <property type="molecule type" value="Genomic_DNA"/>
</dbReference>
<dbReference type="CDD" id="cd06588">
    <property type="entry name" value="PhnB_like"/>
    <property type="match status" value="1"/>
</dbReference>
<reference evidence="84 97" key="6">
    <citation type="submission" date="2019-04" db="EMBL/GenBank/DDBJ databases">
        <authorList>
            <consortium name="GenomeTrakr network: Whole genome sequencing for foodborne pathogen traceback"/>
        </authorList>
    </citation>
    <scope>NUCLEOTIDE SEQUENCE [LARGE SCALE GENOMIC DNA]</scope>
    <source>
        <strain evidence="27 106">CFSAN004300</strain>
        <strain evidence="28 97">CFSAN072474</strain>
        <strain evidence="41 74">FLAG-55987</strain>
        <strain evidence="34 84">PHLUSALM00088</strain>
    </source>
</reference>
<dbReference type="Proteomes" id="UP000525850">
    <property type="component" value="Unassembled WGS sequence"/>
</dbReference>
<evidence type="ECO:0000313" key="79">
    <source>
        <dbReference type="Proteomes" id="UP000379076"/>
    </source>
</evidence>
<dbReference type="EMBL" id="AABBHO010000009">
    <property type="protein sequence ID" value="EAG2996496.1"/>
    <property type="molecule type" value="Genomic_DNA"/>
</dbReference>
<reference evidence="85 96" key="8">
    <citation type="submission" date="2019-09" db="EMBL/GenBank/DDBJ databases">
        <authorList>
            <consortium name="PulseNet: The National Subtyping Network for Foodborne Disease Surveillance"/>
            <person name="Tarr C.L."/>
            <person name="Trees E."/>
            <person name="Katz L.S."/>
            <person name="Carleton-Romer H.A."/>
            <person name="Stroika S."/>
            <person name="Kucerova Z."/>
            <person name="Roache K.F."/>
            <person name="Sabol A.L."/>
            <person name="Besser J."/>
            <person name="Gerner-Smidt P."/>
        </authorList>
    </citation>
    <scope>NUCLEOTIDE SEQUENCE [LARGE SCALE GENOMIC DNA]</scope>
    <source>
        <strain evidence="2 67">2015L-6227</strain>
        <strain evidence="14 65">PNUSAL000134</strain>
        <strain evidence="6 71">PNUSAL000910</strain>
        <strain evidence="17 73">PNUSAL002180</strain>
        <strain evidence="19 92">PNUSAL002298</strain>
        <strain evidence="33 70">PNUSAL004402</strain>
        <strain evidence="39 85">PNUSAL005666</strain>
        <strain evidence="42 96">PNUSAL005692</strain>
    </source>
</reference>
<dbReference type="Proteomes" id="UP000364988">
    <property type="component" value="Unassembled WGS sequence"/>
</dbReference>
<evidence type="ECO:0000313" key="8">
    <source>
        <dbReference type="EMBL" id="EAD3791267.1"/>
    </source>
</evidence>
<evidence type="ECO:0000313" key="77">
    <source>
        <dbReference type="Proteomes" id="UP000368805"/>
    </source>
</evidence>
<evidence type="ECO:0000313" key="11">
    <source>
        <dbReference type="EMBL" id="EAE1094960.1"/>
    </source>
</evidence>
<dbReference type="EMBL" id="AALEDS010000011">
    <property type="protein sequence ID" value="ECY6544898.1"/>
    <property type="molecule type" value="Genomic_DNA"/>
</dbReference>
<evidence type="ECO:0000313" key="41">
    <source>
        <dbReference type="EMBL" id="ECY6544898.1"/>
    </source>
</evidence>
<evidence type="ECO:0000313" key="45">
    <source>
        <dbReference type="EMBL" id="EDN9835116.1"/>
    </source>
</evidence>
<dbReference type="EMBL" id="AABFVG010000012">
    <property type="protein sequence ID" value="EAH2283323.1"/>
    <property type="molecule type" value="Genomic_DNA"/>
</dbReference>
<dbReference type="KEGG" id="lmv:Y193_10035"/>
<dbReference type="Proteomes" id="UP000844415">
    <property type="component" value="Unassembled WGS sequence"/>
</dbReference>
<accession>A0A0B8RDG4</accession>
<dbReference type="Proteomes" id="UP000467536">
    <property type="component" value="Unassembled WGS sequence"/>
</dbReference>
<feature type="domain" description="PhnB-like" evidence="1">
    <location>
        <begin position="7"/>
        <end position="132"/>
    </location>
</feature>
<evidence type="ECO:0000313" key="23">
    <source>
        <dbReference type="EMBL" id="EAG2996496.1"/>
    </source>
</evidence>
<dbReference type="Proteomes" id="UP000337746">
    <property type="component" value="Unassembled WGS sequence"/>
</dbReference>
<dbReference type="Proteomes" id="UP000345329">
    <property type="component" value="Unassembled WGS sequence"/>
</dbReference>
<dbReference type="Proteomes" id="UP000403352">
    <property type="component" value="Unassembled WGS sequence"/>
</dbReference>
<evidence type="ECO:0000313" key="94">
    <source>
        <dbReference type="Proteomes" id="UP000481141"/>
    </source>
</evidence>
<sequence length="135" mass="15255">MFNQAKRISTFFTFNGNGEEAFNFYLDTFPDAKKIGLTYFTKPEQGGDIGKVLNATFEIKGASFMIMDMTNNASPDFSWATTTLYFADTEDEFDTLFEKLAKEGTVMMGPEAVEALRKVAWVTDKYGITWQLAFV</sequence>
<dbReference type="Proteomes" id="UP000527632">
    <property type="component" value="Unassembled WGS sequence"/>
</dbReference>
<dbReference type="Proteomes" id="UP000455569">
    <property type="component" value="Unassembled WGS sequence"/>
</dbReference>
<dbReference type="Proteomes" id="UP000354255">
    <property type="component" value="Unassembled WGS sequence"/>
</dbReference>
<dbReference type="Proteomes" id="UP000842809">
    <property type="component" value="Unassembled WGS sequence"/>
</dbReference>
<dbReference type="Proteomes" id="UP000530452">
    <property type="component" value="Unassembled WGS sequence"/>
</dbReference>
<dbReference type="EMBL" id="DAAJZA010000003">
    <property type="protein sequence ID" value="HAC1754370.1"/>
    <property type="molecule type" value="Genomic_DNA"/>
</dbReference>
<dbReference type="EMBL" id="AABCVX010000001">
    <property type="protein sequence ID" value="EAG6168415.1"/>
    <property type="molecule type" value="Genomic_DNA"/>
</dbReference>
<evidence type="ECO:0000313" key="63">
    <source>
        <dbReference type="Proteomes" id="UP000331186"/>
    </source>
</evidence>
<evidence type="ECO:0000313" key="101">
    <source>
        <dbReference type="Proteomes" id="UP000530452"/>
    </source>
</evidence>
<dbReference type="Proteomes" id="UP000355989">
    <property type="component" value="Unassembled WGS sequence"/>
</dbReference>
<evidence type="ECO:0000313" key="20">
    <source>
        <dbReference type="EMBL" id="EAG2088199.1"/>
    </source>
</evidence>
<dbReference type="Proteomes" id="UP000840039">
    <property type="component" value="Unassembled WGS sequence"/>
</dbReference>
<evidence type="ECO:0000313" key="49">
    <source>
        <dbReference type="EMBL" id="HAA8490551.1"/>
    </source>
</evidence>
<protein>
    <submittedName>
        <fullName evidence="49">VOC family protein</fullName>
    </submittedName>
</protein>
<dbReference type="EMBL" id="AALAQH010000001">
    <property type="protein sequence ID" value="ECX6923190.1"/>
    <property type="molecule type" value="Genomic_DNA"/>
</dbReference>
<dbReference type="SUPFAM" id="SSF54593">
    <property type="entry name" value="Glyoxalase/Bleomycin resistance protein/Dihydroxybiphenyl dioxygenase"/>
    <property type="match status" value="1"/>
</dbReference>
<evidence type="ECO:0000313" key="50">
    <source>
        <dbReference type="EMBL" id="HAB8399324.1"/>
    </source>
</evidence>
<reference evidence="101 102" key="7">
    <citation type="submission" date="2019-04" db="EMBL/GenBank/DDBJ databases">
        <authorList>
            <person name="Ashton P.M."/>
            <person name="Dallman T."/>
            <person name="Nair S."/>
            <person name="De Pinna E."/>
            <person name="Peters T."/>
            <person name="Grant K."/>
        </authorList>
    </citation>
    <scope>NUCLEOTIDE SEQUENCE [LARGE SCALE GENOMIC DNA]</scope>
    <source>
        <strain evidence="30 102">282333</strain>
        <strain evidence="31 101">282352</strain>
        <strain evidence="29 105">289003</strain>
        <strain evidence="46 91">788324</strain>
        <strain evidence="15">RL15000271</strain>
        <strain evidence="16">RL15000286</strain>
    </source>
</reference>
<dbReference type="Proteomes" id="UP000350032">
    <property type="component" value="Unassembled WGS sequence"/>
</dbReference>
<dbReference type="Gene3D" id="3.30.720.100">
    <property type="match status" value="1"/>
</dbReference>
<dbReference type="EMBL" id="DAAJCS010000005">
    <property type="protein sequence ID" value="HAC0012973.1"/>
    <property type="molecule type" value="Genomic_DNA"/>
</dbReference>
<evidence type="ECO:0000313" key="2">
    <source>
        <dbReference type="EMBL" id="EAC4553401.1"/>
    </source>
</evidence>
<evidence type="ECO:0000313" key="106">
    <source>
        <dbReference type="Proteomes" id="UP000548278"/>
    </source>
</evidence>
<dbReference type="Proteomes" id="UP000528151">
    <property type="component" value="Unassembled WGS sequence"/>
</dbReference>
<dbReference type="EMBL" id="DABJAN010000001">
    <property type="protein sequence ID" value="HAJ9592618.1"/>
    <property type="molecule type" value="Genomic_DNA"/>
</dbReference>
<evidence type="ECO:0000313" key="104">
    <source>
        <dbReference type="Proteomes" id="UP000544530"/>
    </source>
</evidence>
<dbReference type="EMBL" id="AANPAU010000012">
    <property type="protein sequence ID" value="EDP8515291.1"/>
    <property type="molecule type" value="Genomic_DNA"/>
</dbReference>
<evidence type="ECO:0000313" key="37">
    <source>
        <dbReference type="EMBL" id="ECB9513767.1"/>
    </source>
</evidence>
<evidence type="ECO:0000313" key="3">
    <source>
        <dbReference type="EMBL" id="EAC5548916.1"/>
    </source>
</evidence>
<evidence type="ECO:0000313" key="33">
    <source>
        <dbReference type="EMBL" id="EAK8898796.1"/>
    </source>
</evidence>
<dbReference type="Proteomes" id="UP000406081">
    <property type="component" value="Unassembled WGS sequence"/>
</dbReference>
<evidence type="ECO:0000313" key="100">
    <source>
        <dbReference type="Proteomes" id="UP000528151"/>
    </source>
</evidence>
<dbReference type="Proteomes" id="UP000467347">
    <property type="component" value="Unassembled WGS sequence"/>
</dbReference>
<evidence type="ECO:0000313" key="47">
    <source>
        <dbReference type="EMBL" id="EDP8515291.1"/>
    </source>
</evidence>
<evidence type="ECO:0000313" key="112">
    <source>
        <dbReference type="Proteomes" id="UP000843775"/>
    </source>
</evidence>
<evidence type="ECO:0000313" key="44">
    <source>
        <dbReference type="EMBL" id="EDN7714183.1"/>
    </source>
</evidence>
<dbReference type="EMBL" id="QDAY01000001">
    <property type="protein sequence ID" value="KAA9453736.1"/>
    <property type="molecule type" value="Genomic_DNA"/>
</dbReference>
<evidence type="ECO:0000313" key="32">
    <source>
        <dbReference type="EMBL" id="EAH4240537.1"/>
    </source>
</evidence>
<evidence type="ECO:0000313" key="81">
    <source>
        <dbReference type="Proteomes" id="UP000398321"/>
    </source>
</evidence>
<dbReference type="Proteomes" id="UP000401273">
    <property type="component" value="Unassembled WGS sequence"/>
</dbReference>
<dbReference type="Proteomes" id="UP000393182">
    <property type="component" value="Unassembled WGS sequence"/>
</dbReference>
<dbReference type="Proteomes" id="UP000280270">
    <property type="component" value="Unassembled WGS sequence"/>
</dbReference>
<evidence type="ECO:0000313" key="42">
    <source>
        <dbReference type="EMBL" id="ECY9782369.1"/>
    </source>
</evidence>
<evidence type="ECO:0000313" key="53">
    <source>
        <dbReference type="EMBL" id="HAC0276300.1"/>
    </source>
</evidence>
<dbReference type="EMBL" id="AAKHCT010000001">
    <property type="protein sequence ID" value="ECR7121654.1"/>
    <property type="molecule type" value="Genomic_DNA"/>
</dbReference>
<dbReference type="EMBL" id="AAHZFY010000017">
    <property type="protein sequence ID" value="ECB9513767.1"/>
    <property type="molecule type" value="Genomic_DNA"/>
</dbReference>
<dbReference type="Proteomes" id="UP000336166">
    <property type="component" value="Unassembled WGS sequence"/>
</dbReference>
<dbReference type="EMBL" id="AANDSR010000001">
    <property type="protein sequence ID" value="EDN9835116.1"/>
    <property type="molecule type" value="Genomic_DNA"/>
</dbReference>
<dbReference type="EMBL" id="QUQA01000010">
    <property type="protein sequence ID" value="RKC01342.1"/>
    <property type="molecule type" value="Genomic_DNA"/>
</dbReference>
<evidence type="ECO:0000313" key="91">
    <source>
        <dbReference type="Proteomes" id="UP000467536"/>
    </source>
</evidence>
<dbReference type="Proteomes" id="UP000460224">
    <property type="component" value="Unassembled WGS sequence"/>
</dbReference>
<organism evidence="49 110">
    <name type="scientific">Listeria monocytogenes</name>
    <dbReference type="NCBI Taxonomy" id="1639"/>
    <lineage>
        <taxon>Bacteria</taxon>
        <taxon>Bacillati</taxon>
        <taxon>Bacillota</taxon>
        <taxon>Bacilli</taxon>
        <taxon>Bacillales</taxon>
        <taxon>Listeriaceae</taxon>
        <taxon>Listeria</taxon>
    </lineage>
</organism>
<evidence type="ECO:0000313" key="10">
    <source>
        <dbReference type="EMBL" id="EAD5785052.1"/>
    </source>
</evidence>
<dbReference type="KEGG" id="lmom:IJ09_04635"/>
<evidence type="ECO:0000313" key="107">
    <source>
        <dbReference type="Proteomes" id="UP000549379"/>
    </source>
</evidence>
<dbReference type="Proteomes" id="UP000339309">
    <property type="component" value="Unassembled WGS sequence"/>
</dbReference>
<dbReference type="Proteomes" id="UP000410967">
    <property type="component" value="Unassembled WGS sequence"/>
</dbReference>
<evidence type="ECO:0000313" key="16">
    <source>
        <dbReference type="EMBL" id="EAE4942967.1"/>
    </source>
</evidence>
<dbReference type="Proteomes" id="UP000368805">
    <property type="component" value="Unassembled WGS sequence"/>
</dbReference>
<dbReference type="Proteomes" id="UP000335978">
    <property type="component" value="Unassembled WGS sequence"/>
</dbReference>
<evidence type="ECO:0000313" key="105">
    <source>
        <dbReference type="Proteomes" id="UP000546397"/>
    </source>
</evidence>
<dbReference type="Proteomes" id="UP000421738">
    <property type="component" value="Unassembled WGS sequence"/>
</dbReference>
<dbReference type="EMBL" id="AAARLF010000009">
    <property type="protein sequence ID" value="EAE2898906.1"/>
    <property type="molecule type" value="Genomic_DNA"/>
</dbReference>
<name>A0A0B8RDG4_LISMN</name>
<evidence type="ECO:0000313" key="72">
    <source>
        <dbReference type="Proteomes" id="UP000355989"/>
    </source>
</evidence>
<evidence type="ECO:0000313" key="34">
    <source>
        <dbReference type="EMBL" id="EAK9316026.1"/>
    </source>
</evidence>
<dbReference type="Proteomes" id="UP000481141">
    <property type="component" value="Unassembled WGS sequence"/>
</dbReference>
<evidence type="ECO:0000313" key="90">
    <source>
        <dbReference type="Proteomes" id="UP000467347"/>
    </source>
</evidence>
<dbReference type="InterPro" id="IPR028973">
    <property type="entry name" value="PhnB-like"/>
</dbReference>
<dbReference type="EMBL" id="AAMGHX010000001">
    <property type="protein sequence ID" value="EDH0840043.1"/>
    <property type="molecule type" value="Genomic_DNA"/>
</dbReference>
<evidence type="ECO:0000313" key="89">
    <source>
        <dbReference type="Proteomes" id="UP000460224"/>
    </source>
</evidence>
<dbReference type="EMBL" id="AANCRK010000001">
    <property type="protein sequence ID" value="EDN7714183.1"/>
    <property type="molecule type" value="Genomic_DNA"/>
</dbReference>
<dbReference type="EMBL" id="AALGDA010000010">
    <property type="protein sequence ID" value="ECY9782369.1"/>
    <property type="molecule type" value="Genomic_DNA"/>
</dbReference>
<dbReference type="Proteomes" id="UP000358545">
    <property type="component" value="Unassembled WGS sequence"/>
</dbReference>
<dbReference type="InterPro" id="IPR009725">
    <property type="entry name" value="3_dmu_93_MTrfase"/>
</dbReference>
<dbReference type="Proteomes" id="UP000331186">
    <property type="component" value="Unassembled WGS sequence"/>
</dbReference>
<dbReference type="EMBL" id="AAALRN010000001">
    <property type="protein sequence ID" value="EAD1183571.1"/>
    <property type="molecule type" value="Genomic_DNA"/>
</dbReference>
<dbReference type="OMA" id="EESQCGW"/>
<reference evidence="56 89" key="4">
    <citation type="submission" date="2018-04" db="EMBL/GenBank/DDBJ databases">
        <title>Genome Analysis of a Prevalent Clone of Listeria monocytogenes Sequence Type 87 in China.</title>
        <authorList>
            <person name="Wang Y."/>
        </authorList>
    </citation>
    <scope>NUCLEOTIDE SEQUENCE [LARGE SCALE GENOMIC DNA]</scope>
    <source>
        <strain evidence="56 89">ICDC_LM1523</strain>
    </source>
</reference>
<dbReference type="PANTHER" id="PTHR33990:SF4">
    <property type="entry name" value="PHNB-LIKE DOMAIN-CONTAINING PROTEIN"/>
    <property type="match status" value="1"/>
</dbReference>
<evidence type="ECO:0000313" key="13">
    <source>
        <dbReference type="EMBL" id="EAE1630805.1"/>
    </source>
</evidence>
<evidence type="ECO:0000313" key="87">
    <source>
        <dbReference type="Proteomes" id="UP000427828"/>
    </source>
</evidence>
<dbReference type="Proteomes" id="UP000549379">
    <property type="component" value="Unassembled WGS sequence"/>
</dbReference>
<evidence type="ECO:0000313" key="75">
    <source>
        <dbReference type="Proteomes" id="UP000365297"/>
    </source>
</evidence>
<dbReference type="EMBL" id="DAAEEB010000010">
    <property type="protein sequence ID" value="HAA8053957.1"/>
    <property type="molecule type" value="Genomic_DNA"/>
</dbReference>
<dbReference type="Proteomes" id="UP000840567">
    <property type="component" value="Unassembled WGS sequence"/>
</dbReference>
<evidence type="ECO:0000313" key="71">
    <source>
        <dbReference type="Proteomes" id="UP000354255"/>
    </source>
</evidence>
<evidence type="ECO:0000313" key="29">
    <source>
        <dbReference type="EMBL" id="EAG9520516.1"/>
    </source>
</evidence>
<dbReference type="EMBL" id="QXLS01000001">
    <property type="protein sequence ID" value="RKA10585.1"/>
    <property type="molecule type" value="Genomic_DNA"/>
</dbReference>
<evidence type="ECO:0000313" key="82">
    <source>
        <dbReference type="Proteomes" id="UP000403352"/>
    </source>
</evidence>
<dbReference type="EMBL" id="AAAQVA010000001">
    <property type="protein sequence ID" value="EAE1630805.1"/>
    <property type="molecule type" value="Genomic_DNA"/>
</dbReference>
<dbReference type="EMBL" id="AAAQQZ010000001">
    <property type="protein sequence ID" value="EAE1337791.1"/>
    <property type="molecule type" value="Genomic_DNA"/>
</dbReference>
<dbReference type="Proteomes" id="UP000533021">
    <property type="component" value="Unassembled WGS sequence"/>
</dbReference>
<dbReference type="EMBL" id="AANEHK010000012">
    <property type="protein sequence ID" value="EDO0986723.1"/>
    <property type="molecule type" value="Genomic_DNA"/>
</dbReference>
<dbReference type="EMBL" id="AABGHY010000012">
    <property type="protein sequence ID" value="EAH3295522.1"/>
    <property type="molecule type" value="Genomic_DNA"/>
</dbReference>
<dbReference type="EMBL" id="DAAEQL010000004">
    <property type="protein sequence ID" value="HAA8490551.1"/>
    <property type="molecule type" value="Genomic_DNA"/>
</dbReference>
<evidence type="ECO:0000313" key="66">
    <source>
        <dbReference type="Proteomes" id="UP000337746"/>
    </source>
</evidence>
<evidence type="ECO:0000313" key="6">
    <source>
        <dbReference type="EMBL" id="EAC9040993.1"/>
    </source>
</evidence>
<dbReference type="Proteomes" id="UP000344343">
    <property type="component" value="Unassembled WGS sequence"/>
</dbReference>
<dbReference type="EMBL" id="AABAIH010000001">
    <property type="protein sequence ID" value="EAG0993658.1"/>
    <property type="molecule type" value="Genomic_DNA"/>
</dbReference>
<evidence type="ECO:0000313" key="99">
    <source>
        <dbReference type="Proteomes" id="UP000527632"/>
    </source>
</evidence>
<dbReference type="Proteomes" id="UP000843503">
    <property type="component" value="Unassembled WGS sequence"/>
</dbReference>
<evidence type="ECO:0000313" key="46">
    <source>
        <dbReference type="EMBL" id="EDO0986723.1"/>
    </source>
</evidence>
<evidence type="ECO:0000313" key="43">
    <source>
        <dbReference type="EMBL" id="EDH0840043.1"/>
    </source>
</evidence>
<evidence type="ECO:0000313" key="59">
    <source>
        <dbReference type="EMBL" id="RKA10585.1"/>
    </source>
</evidence>
<evidence type="ECO:0000313" key="64">
    <source>
        <dbReference type="Proteomes" id="UP000335978"/>
    </source>
</evidence>
<evidence type="ECO:0000313" key="39">
    <source>
        <dbReference type="EMBL" id="ECR7121654.1"/>
    </source>
</evidence>
<comment type="caution">
    <text evidence="49">The sequence shown here is derived from an EMBL/GenBank/DDBJ whole genome shotgun (WGS) entry which is preliminary data.</text>
</comment>
<evidence type="ECO:0000313" key="103">
    <source>
        <dbReference type="Proteomes" id="UP000540117"/>
    </source>
</evidence>
<evidence type="ECO:0000313" key="80">
    <source>
        <dbReference type="Proteomes" id="UP000389283"/>
    </source>
</evidence>
<dbReference type="Proteomes" id="UP000522199">
    <property type="component" value="Unassembled WGS sequence"/>
</dbReference>
<dbReference type="Proteomes" id="UP000548278">
    <property type="component" value="Unassembled WGS sequence"/>
</dbReference>
<dbReference type="EMBL" id="AABATR010000001">
    <property type="protein sequence ID" value="EAG1892633.1"/>
    <property type="molecule type" value="Genomic_DNA"/>
</dbReference>
<evidence type="ECO:0000313" key="98">
    <source>
        <dbReference type="Proteomes" id="UP000525850"/>
    </source>
</evidence>
<dbReference type="Proteomes" id="UP000540117">
    <property type="component" value="Unassembled WGS sequence"/>
</dbReference>
<dbReference type="Proteomes" id="UP000840197">
    <property type="component" value="Unassembled WGS sequence"/>
</dbReference>
<evidence type="ECO:0000313" key="21">
    <source>
        <dbReference type="EMBL" id="EAG2243940.1"/>
    </source>
</evidence>
<reference evidence="49" key="9">
    <citation type="submission" date="2019-10" db="EMBL/GenBank/DDBJ databases">
        <authorList>
            <consortium name="NCBI Pathogen Detection Project"/>
        </authorList>
    </citation>
    <scope>NUCLEOTIDE SEQUENCE</scope>
    <source>
        <strain evidence="48">09CEB371LM</strain>
        <strain evidence="55">2017-325981-023-01</strain>
        <strain evidence="51">CFIAFB20100120</strain>
        <strain evidence="50">CFIAFB20130012</strain>
        <strain evidence="53">CFIAFB20170037</strain>
        <strain evidence="52">CFIAFB20170045</strain>
        <strain evidence="54">DMG1500109</strain>
        <strain evidence="49">Sam_F526FDD3-C0F7-43DB-B204-E231FEF9C926</strain>
    </source>
</reference>
<dbReference type="Proteomes" id="UP000365297">
    <property type="component" value="Unassembled WGS sequence"/>
</dbReference>
<evidence type="ECO:0000313" key="58">
    <source>
        <dbReference type="EMBL" id="OET49137.1"/>
    </source>
</evidence>
<dbReference type="EMBL" id="AABGUK010000001">
    <property type="protein sequence ID" value="EAH4240537.1"/>
    <property type="molecule type" value="Genomic_DNA"/>
</dbReference>
<evidence type="ECO:0000313" key="27">
    <source>
        <dbReference type="EMBL" id="EAG6991229.1"/>
    </source>
</evidence>
<evidence type="ECO:0000313" key="92">
    <source>
        <dbReference type="Proteomes" id="UP000478682"/>
    </source>
</evidence>
<dbReference type="EMBL" id="MJTJ01000019">
    <property type="protein sequence ID" value="OET49137.1"/>
    <property type="molecule type" value="Genomic_DNA"/>
</dbReference>
<evidence type="ECO:0000313" key="51">
    <source>
        <dbReference type="EMBL" id="HAB8558176.1"/>
    </source>
</evidence>
<reference evidence="66 69" key="5">
    <citation type="submission" date="2018-06" db="EMBL/GenBank/DDBJ databases">
        <authorList>
            <consortium name="GenomeTrakr: Next Generation Sequencing Network for Food Pathogen Tracability"/>
        </authorList>
    </citation>
    <scope>NUCLEOTIDE SEQUENCE [LARGE SCALE GENOMIC DNA]</scope>
    <source>
        <strain evidence="23 107">10B02965A-1</strain>
        <strain evidence="18 83">ARS-CC9329</strain>
        <strain evidence="5 76">CFSAN008042</strain>
        <strain evidence="25 100">CFSAN063727</strain>
        <strain evidence="43 64">CFSAN085184</strain>
        <strain evidence="44 88">CFSAN102901</strain>
        <strain evidence="13 77">FDA00006304</strain>
        <strain evidence="12 79">FDA00006494</strain>
        <strain evidence="3 75">FDA00007096</strain>
        <strain evidence="7 82">FDA00008584</strain>
        <strain evidence="21">FDA00011243</strain>
        <strain evidence="4 63">FDA00013332</strain>
        <strain evidence="10 68">FDA00013853</strain>
        <strain evidence="35">FDA00014181</strain>
        <strain evidence="36 86">FDA00014336</strain>
        <strain evidence="38 80">FDA00014370</strain>
        <strain evidence="37 81">FDA00014392</strain>
        <strain evidence="47">FDA00015054</strain>
        <strain evidence="24 103">FDA1005580-S054-001</strain>
        <strain evidence="95">FDA1077646-S145-002</strain>
        <strain evidence="93">FDA1090798-S029-001</strain>
        <strain evidence="94">FDA956581-098-004</strain>
        <strain evidence="22 98">FDA960927-006-004</strain>
        <strain evidence="26 108">FLAG-38921</strain>
        <strain evidence="40 87">FLAG-51482A</strain>
        <strain evidence="20 66">FLAG-54356</strain>
        <strain evidence="11 72">FLAG-78586</strain>
        <strain evidence="9 78">FSIS31901579</strain>
        <strain evidence="32 99">LS1344</strain>
        <strain evidence="45 90">OSF101448</strain>
        <strain evidence="8 69">VA-WGS-00405</strain>
    </source>
</reference>
<dbReference type="InterPro" id="IPR029068">
    <property type="entry name" value="Glyas_Bleomycin-R_OHBP_Dase"/>
</dbReference>
<evidence type="ECO:0000313" key="85">
    <source>
        <dbReference type="Proteomes" id="UP000421738"/>
    </source>
</evidence>
<dbReference type="Proteomes" id="UP000852906">
    <property type="component" value="Unassembled WGS sequence"/>
</dbReference>
<evidence type="ECO:0000313" key="110">
    <source>
        <dbReference type="Proteomes" id="UP000840567"/>
    </source>
</evidence>
<evidence type="ECO:0000313" key="52">
    <source>
        <dbReference type="EMBL" id="HAC0012973.1"/>
    </source>
</evidence>
<evidence type="ECO:0000313" key="97">
    <source>
        <dbReference type="Proteomes" id="UP000522199"/>
    </source>
</evidence>
<evidence type="ECO:0000313" key="15">
    <source>
        <dbReference type="EMBL" id="EAE2898906.1"/>
    </source>
</evidence>
<evidence type="ECO:0000313" key="93">
    <source>
        <dbReference type="Proteomes" id="UP000478704"/>
    </source>
</evidence>
<dbReference type="EMBL" id="AABBZO010000015">
    <property type="protein sequence ID" value="EAG4463087.1"/>
    <property type="molecule type" value="Genomic_DNA"/>
</dbReference>
<dbReference type="Gene3D" id="3.30.720.110">
    <property type="match status" value="1"/>
</dbReference>
<dbReference type="EMBL" id="AABAGT010000017">
    <property type="protein sequence ID" value="EAG0867866.1"/>
    <property type="molecule type" value="Genomic_DNA"/>
</dbReference>
<evidence type="ECO:0000313" key="84">
    <source>
        <dbReference type="Proteomes" id="UP000410967"/>
    </source>
</evidence>
<dbReference type="KEGG" id="lmok:CQ02_05865"/>
<dbReference type="EMBL" id="AABDGJ010000009">
    <property type="protein sequence ID" value="EAG6991229.1"/>
    <property type="molecule type" value="Genomic_DNA"/>
</dbReference>
<dbReference type="EMBL" id="AAAKQF010000009">
    <property type="protein sequence ID" value="EAC9040993.1"/>
    <property type="molecule type" value="Genomic_DNA"/>
</dbReference>
<evidence type="ECO:0000313" key="9">
    <source>
        <dbReference type="EMBL" id="EAD5774214.1"/>
    </source>
</evidence>
<dbReference type="EMBL" id="AAAIKW010000010">
    <property type="protein sequence ID" value="EAC4553401.1"/>
    <property type="molecule type" value="Genomic_DNA"/>
</dbReference>
<dbReference type="Proteomes" id="UP000566721">
    <property type="component" value="Unassembled WGS sequence"/>
</dbReference>
<dbReference type="EMBL" id="AABEKY010000007">
    <property type="protein sequence ID" value="EAG9388200.1"/>
    <property type="molecule type" value="Genomic_DNA"/>
</dbReference>
<dbReference type="EMBL" id="AAIAJJ010000007">
    <property type="protein sequence ID" value="ECC1557807.1"/>
    <property type="molecule type" value="Genomic_DNA"/>
</dbReference>
<evidence type="ECO:0000313" key="31">
    <source>
        <dbReference type="EMBL" id="EAH3295522.1"/>
    </source>
</evidence>
<dbReference type="Proteomes" id="UP000272537">
    <property type="component" value="Unassembled WGS sequence"/>
</dbReference>
<evidence type="ECO:0000313" key="69">
    <source>
        <dbReference type="Proteomes" id="UP000345329"/>
    </source>
</evidence>
<evidence type="ECO:0000313" key="88">
    <source>
        <dbReference type="Proteomes" id="UP000455569"/>
    </source>
</evidence>
<evidence type="ECO:0000313" key="30">
    <source>
        <dbReference type="EMBL" id="EAH2283323.1"/>
    </source>
</evidence>
<dbReference type="EMBL" id="AAAMZD010000001">
    <property type="protein sequence ID" value="EAD3791267.1"/>
    <property type="molecule type" value="Genomic_DNA"/>
</dbReference>
<evidence type="ECO:0000313" key="108">
    <source>
        <dbReference type="Proteomes" id="UP000566721"/>
    </source>
</evidence>
<evidence type="ECO:0000313" key="102">
    <source>
        <dbReference type="Proteomes" id="UP000533021"/>
    </source>
</evidence>
<evidence type="ECO:0000313" key="74">
    <source>
        <dbReference type="Proteomes" id="UP000364988"/>
    </source>
</evidence>
<evidence type="ECO:0000313" key="56">
    <source>
        <dbReference type="EMBL" id="KAA9453736.1"/>
    </source>
</evidence>
<dbReference type="EMBL" id="DAAIHR010000013">
    <property type="protein sequence ID" value="HAB8399324.1"/>
    <property type="molecule type" value="Genomic_DNA"/>
</dbReference>
<dbReference type="AlphaFoldDB" id="A0A0B8RDG4"/>
<dbReference type="EMBL" id="AAAJWF010000005">
    <property type="protein sequence ID" value="EAC7480913.1"/>
    <property type="molecule type" value="Genomic_DNA"/>
</dbReference>
<dbReference type="EMBL" id="DAAIJL010000014">
    <property type="protein sequence ID" value="HAB8558176.1"/>
    <property type="molecule type" value="Genomic_DNA"/>
</dbReference>
<evidence type="ECO:0000313" key="62">
    <source>
        <dbReference type="Proteomes" id="UP000280270"/>
    </source>
</evidence>
<evidence type="ECO:0000313" key="68">
    <source>
        <dbReference type="Proteomes" id="UP000344343"/>
    </source>
</evidence>
<evidence type="ECO:0000313" key="38">
    <source>
        <dbReference type="EMBL" id="ECC1557807.1"/>
    </source>
</evidence>
<evidence type="ECO:0000313" key="109">
    <source>
        <dbReference type="Proteomes" id="UP000840197"/>
    </source>
</evidence>
<dbReference type="EMBL" id="AAAJKI010000012">
    <property type="protein sequence ID" value="EAC6548014.1"/>
    <property type="molecule type" value="Genomic_DNA"/>
</dbReference>
<evidence type="ECO:0000313" key="61">
    <source>
        <dbReference type="Proteomes" id="UP000272537"/>
    </source>
</evidence>
<dbReference type="PIRSF" id="PIRSF021700">
    <property type="entry name" value="3_dmu_93_MTrfase"/>
    <property type="match status" value="1"/>
</dbReference>
<evidence type="ECO:0000313" key="55">
    <source>
        <dbReference type="EMBL" id="HAJ9592618.1"/>
    </source>
</evidence>
<dbReference type="EMBL" id="AAANYN010000009">
    <property type="protein sequence ID" value="EAD5774214.1"/>
    <property type="molecule type" value="Genomic_DNA"/>
</dbReference>
<dbReference type="EMBL" id="AAHZFN010000016">
    <property type="protein sequence ID" value="ECB9474430.1"/>
    <property type="molecule type" value="Genomic_DNA"/>
</dbReference>
<evidence type="ECO:0000313" key="78">
    <source>
        <dbReference type="Proteomes" id="UP000376505"/>
    </source>
</evidence>
<dbReference type="Proteomes" id="UP000427828">
    <property type="component" value="Unassembled WGS sequence"/>
</dbReference>
<evidence type="ECO:0000313" key="57">
    <source>
        <dbReference type="EMBL" id="NYA02977.1"/>
    </source>
</evidence>
<evidence type="ECO:0000313" key="76">
    <source>
        <dbReference type="Proteomes" id="UP000368512"/>
    </source>
</evidence>
<evidence type="ECO:0000313" key="65">
    <source>
        <dbReference type="Proteomes" id="UP000336166"/>
    </source>
</evidence>
<dbReference type="EMBL" id="AACKFB010000015">
    <property type="protein sequence ID" value="EAK9428561.1"/>
    <property type="molecule type" value="Genomic_DNA"/>
</dbReference>
<dbReference type="Pfam" id="PF06983">
    <property type="entry name" value="3-dmu-9_3-mt"/>
    <property type="match status" value="1"/>
</dbReference>
<dbReference type="EMBL" id="AAANYR010000001">
    <property type="protein sequence ID" value="EAD5785052.1"/>
    <property type="molecule type" value="Genomic_DNA"/>
</dbReference>
<dbReference type="EMBL" id="AAASLB010000008">
    <property type="protein sequence ID" value="EAE4942967.1"/>
    <property type="molecule type" value="Genomic_DNA"/>
</dbReference>
<dbReference type="EMBL" id="AACJYH010000012">
    <property type="protein sequence ID" value="EAK8898796.1"/>
    <property type="molecule type" value="Genomic_DNA"/>
</dbReference>
<dbReference type="EMBL" id="JACAVN010000016">
    <property type="protein sequence ID" value="NYA02977.1"/>
    <property type="molecule type" value="Genomic_DNA"/>
</dbReference>
<evidence type="ECO:0000313" key="54">
    <source>
        <dbReference type="EMBL" id="HAC1754370.1"/>
    </source>
</evidence>
<evidence type="ECO:0000313" key="73">
    <source>
        <dbReference type="Proteomes" id="UP000358545"/>
    </source>
</evidence>
<evidence type="ECO:0000313" key="12">
    <source>
        <dbReference type="EMBL" id="EAE1337791.1"/>
    </source>
</evidence>
<dbReference type="EMBL" id="AABBAW010000001">
    <property type="protein sequence ID" value="EAG2513680.1"/>
    <property type="molecule type" value="Genomic_DNA"/>
</dbReference>
<dbReference type="Proteomes" id="UP000478682">
    <property type="component" value="Unassembled WGS sequence"/>
</dbReference>
<dbReference type="EMBL" id="AACKDQ010000004">
    <property type="protein sequence ID" value="EAK9316026.1"/>
    <property type="molecule type" value="Genomic_DNA"/>
</dbReference>
<evidence type="ECO:0000313" key="111">
    <source>
        <dbReference type="Proteomes" id="UP000841146"/>
    </source>
</evidence>
<reference evidence="58 114" key="1">
    <citation type="submission" date="2016-09" db="EMBL/GenBank/DDBJ databases">
        <title>100K Listeria isolates.</title>
        <authorList>
            <person name="Chen P."/>
            <person name="Weimer B.C."/>
            <person name="Kong N."/>
            <person name="Huang B."/>
        </authorList>
    </citation>
    <scope>NUCLEOTIDE SEQUENCE [LARGE SCALE GENOMIC DNA]</scope>
    <source>
        <strain evidence="58 114">BCW_2383</strain>
    </source>
</reference>
<dbReference type="Proteomes" id="UP000478704">
    <property type="component" value="Unassembled WGS sequence"/>
</dbReference>
<dbReference type="Proteomes" id="UP000544530">
    <property type="component" value="Unassembled WGS sequence"/>
</dbReference>
<dbReference type="Proteomes" id="UP000841146">
    <property type="component" value="Unassembled WGS sequence"/>
</dbReference>
<evidence type="ECO:0000313" key="60">
    <source>
        <dbReference type="EMBL" id="RKC01342.1"/>
    </source>
</evidence>
<dbReference type="Proteomes" id="UP000843775">
    <property type="component" value="Unassembled WGS sequence"/>
</dbReference>
<dbReference type="Proteomes" id="UP000368512">
    <property type="component" value="Unassembled WGS sequence"/>
</dbReference>
<dbReference type="EMBL" id="AAAQOE010000001">
    <property type="protein sequence ID" value="EAE1094960.1"/>
    <property type="molecule type" value="Genomic_DNA"/>
</dbReference>
<evidence type="ECO:0000313" key="17">
    <source>
        <dbReference type="EMBL" id="EAG0867866.1"/>
    </source>
</evidence>
<evidence type="ECO:0000313" key="48">
    <source>
        <dbReference type="EMBL" id="HAA8053957.1"/>
    </source>
</evidence>
<dbReference type="EMBL" id="AABEMN010000019">
    <property type="protein sequence ID" value="EAG9520516.1"/>
    <property type="molecule type" value="Genomic_DNA"/>
</dbReference>
<evidence type="ECO:0000313" key="114">
    <source>
        <dbReference type="Proteomes" id="UP000852906"/>
    </source>
</evidence>
<dbReference type="EMBL" id="AAAREG010000001">
    <property type="protein sequence ID" value="EAE2352833.1"/>
    <property type="molecule type" value="Genomic_DNA"/>
</dbReference>
<reference evidence="57 104" key="10">
    <citation type="submission" date="2020-06" db="EMBL/GenBank/DDBJ databases">
        <title>Two Listeria outbreaks in Switzerland in 2018 and 2020.</title>
        <authorList>
            <person name="Stevens M.J.A."/>
            <person name="Bloemberg G."/>
            <person name="Nusch-Inderbinnen M."/>
            <person name="Stephan R."/>
        </authorList>
    </citation>
    <scope>NUCLEOTIDE SEQUENCE [LARGE SCALE GENOMIC DNA]</scope>
    <source>
        <strain evidence="57 104">N18-0707</strain>
    </source>
</reference>
<dbReference type="EMBL" id="DAAJFY010000011">
    <property type="protein sequence ID" value="HAC0276300.1"/>
    <property type="molecule type" value="Genomic_DNA"/>
</dbReference>
<evidence type="ECO:0000313" key="5">
    <source>
        <dbReference type="EMBL" id="EAC7480913.1"/>
    </source>
</evidence>
<dbReference type="Proteomes" id="UP000389283">
    <property type="component" value="Unassembled WGS sequence"/>
</dbReference>
<evidence type="ECO:0000313" key="4">
    <source>
        <dbReference type="EMBL" id="EAC6548014.1"/>
    </source>
</evidence>
<evidence type="ECO:0000313" key="40">
    <source>
        <dbReference type="EMBL" id="ECX6923190.1"/>
    </source>
</evidence>
<dbReference type="Proteomes" id="UP000489121">
    <property type="component" value="Unassembled WGS sequence"/>
</dbReference>
<evidence type="ECO:0000259" key="1">
    <source>
        <dbReference type="Pfam" id="PF06983"/>
    </source>
</evidence>
<dbReference type="Proteomes" id="UP000376505">
    <property type="component" value="Unassembled WGS sequence"/>
</dbReference>
<dbReference type="Proteomes" id="UP000423131">
    <property type="component" value="Unassembled WGS sequence"/>
</dbReference>
<evidence type="ECO:0000313" key="83">
    <source>
        <dbReference type="Proteomes" id="UP000406081"/>
    </source>
</evidence>
<evidence type="ECO:0000313" key="86">
    <source>
        <dbReference type="Proteomes" id="UP000423131"/>
    </source>
</evidence>
<evidence type="ECO:0000313" key="22">
    <source>
        <dbReference type="EMBL" id="EAG2513680.1"/>
    </source>
</evidence>
<evidence type="ECO:0000313" key="67">
    <source>
        <dbReference type="Proteomes" id="UP000339309"/>
    </source>
</evidence>
<reference evidence="61 62" key="2">
    <citation type="journal article" date="2018" name="BMC Genomics">
        <title>Genes significantly associated with lineage II food isolates of Listeria monocytogenes.</title>
        <authorList>
            <person name="Pirone-Davies C."/>
            <person name="Chen Y."/>
            <person name="Pightling A."/>
            <person name="Ryan G."/>
            <person name="Wang Y."/>
            <person name="Yao K."/>
            <person name="Hoffmann M."/>
            <person name="Allard M.W."/>
        </authorList>
    </citation>
    <scope>NUCLEOTIDE SEQUENCE [LARGE SCALE GENOMIC DNA]</scope>
    <source>
        <strain evidence="60 62">CFSAN028761</strain>
        <strain evidence="59 61">PNUSAL000550</strain>
    </source>
</reference>
<dbReference type="RefSeq" id="WP_003721540.1">
    <property type="nucleotide sequence ID" value="NC_021824.1"/>
</dbReference>
<dbReference type="EMBL" id="AABBYJ010000001">
    <property type="protein sequence ID" value="EAG4330048.1"/>
    <property type="molecule type" value="Genomic_DNA"/>
</dbReference>
<proteinExistence type="predicted"/>
<dbReference type="Proteomes" id="UP000379076">
    <property type="component" value="Unassembled WGS sequence"/>
</dbReference>
<evidence type="ECO:0000313" key="24">
    <source>
        <dbReference type="EMBL" id="EAG4330048.1"/>
    </source>
</evidence>